<dbReference type="OrthoDB" id="182039at2"/>
<protein>
    <submittedName>
        <fullName evidence="2">Amidase</fullName>
    </submittedName>
</protein>
<evidence type="ECO:0000313" key="2">
    <source>
        <dbReference type="EMBL" id="RJO70768.1"/>
    </source>
</evidence>
<reference evidence="2 3" key="1">
    <citation type="submission" date="2018-09" db="EMBL/GenBank/DDBJ databases">
        <title>YIM PH21274 draft genome.</title>
        <authorList>
            <person name="Miao C."/>
        </authorList>
    </citation>
    <scope>NUCLEOTIDE SEQUENCE [LARGE SCALE GENOMIC DNA]</scope>
    <source>
        <strain evidence="2 3">YIM PH 21724</strain>
    </source>
</reference>
<sequence>MGRSPGALDLAYSLTEAAAALRAGAVSATELLERALANADAHDGEIGVFLSRFDERAREQAAAVDDRIAAGAPLAPLAGIPVGLKDIFAHPHAPTTAQSLVLDPEWARSVGASVVARRLQAAGAIVVGKTTTLEFAIGVPDPRTPFPVPRNPWDLECWAGGSSSGSGSGLAAGMFLGAVGSDTVGSIRIPAAFNGITGLKPTFGRIPKSGMVPLGYTLDHVGPMARTAADCALLLSVLAGHDASDTYSAPVPVSDYPAALTGDLRGITIGVDTLDRYATGGIDPAQPARFAAAIDILRQAGAAIVEVEVPMYAEATAVDIVVMAAESHAYHRGDLLTRWDDYGRATRVSLAAGEVVSGADYVQAQRVRRIAQQRMQEMFDEVDLIATPTGHLGAPRLDTIDPYAPMNALASLHTAYWNPLGNPTLAMPIGLAAAGTPLSLSLSGRLFDESLVLRAADAYQRRTEHHLSTPTALRKPHQ</sequence>
<keyword evidence="3" id="KW-1185">Reference proteome</keyword>
<dbReference type="PANTHER" id="PTHR11895">
    <property type="entry name" value="TRANSAMIDASE"/>
    <property type="match status" value="1"/>
</dbReference>
<dbReference type="InterPro" id="IPR000120">
    <property type="entry name" value="Amidase"/>
</dbReference>
<evidence type="ECO:0000259" key="1">
    <source>
        <dbReference type="Pfam" id="PF01425"/>
    </source>
</evidence>
<dbReference type="InterPro" id="IPR023631">
    <property type="entry name" value="Amidase_dom"/>
</dbReference>
<dbReference type="PANTHER" id="PTHR11895:SF176">
    <property type="entry name" value="AMIDASE AMID-RELATED"/>
    <property type="match status" value="1"/>
</dbReference>
<name>A0A3A4JP52_9NOCA</name>
<dbReference type="GO" id="GO:0003824">
    <property type="term" value="F:catalytic activity"/>
    <property type="evidence" value="ECO:0007669"/>
    <property type="project" value="InterPro"/>
</dbReference>
<dbReference type="RefSeq" id="WP_120043825.1">
    <property type="nucleotide sequence ID" value="NZ_QZFU01000036.1"/>
</dbReference>
<accession>A0A3A4JP52</accession>
<proteinExistence type="predicted"/>
<organism evidence="2 3">
    <name type="scientific">Nocardia panacis</name>
    <dbReference type="NCBI Taxonomy" id="2340916"/>
    <lineage>
        <taxon>Bacteria</taxon>
        <taxon>Bacillati</taxon>
        <taxon>Actinomycetota</taxon>
        <taxon>Actinomycetes</taxon>
        <taxon>Mycobacteriales</taxon>
        <taxon>Nocardiaceae</taxon>
        <taxon>Nocardia</taxon>
    </lineage>
</organism>
<dbReference type="Proteomes" id="UP000266677">
    <property type="component" value="Unassembled WGS sequence"/>
</dbReference>
<dbReference type="AlphaFoldDB" id="A0A3A4JP52"/>
<dbReference type="Pfam" id="PF01425">
    <property type="entry name" value="Amidase"/>
    <property type="match status" value="1"/>
</dbReference>
<gene>
    <name evidence="2" type="ORF">D5S18_26570</name>
</gene>
<dbReference type="SUPFAM" id="SSF75304">
    <property type="entry name" value="Amidase signature (AS) enzymes"/>
    <property type="match status" value="1"/>
</dbReference>
<dbReference type="Gene3D" id="3.90.1300.10">
    <property type="entry name" value="Amidase signature (AS) domain"/>
    <property type="match status" value="1"/>
</dbReference>
<dbReference type="InterPro" id="IPR036928">
    <property type="entry name" value="AS_sf"/>
</dbReference>
<comment type="caution">
    <text evidence="2">The sequence shown here is derived from an EMBL/GenBank/DDBJ whole genome shotgun (WGS) entry which is preliminary data.</text>
</comment>
<evidence type="ECO:0000313" key="3">
    <source>
        <dbReference type="Proteomes" id="UP000266677"/>
    </source>
</evidence>
<dbReference type="EMBL" id="QZFU01000036">
    <property type="protein sequence ID" value="RJO70768.1"/>
    <property type="molecule type" value="Genomic_DNA"/>
</dbReference>
<feature type="domain" description="Amidase" evidence="1">
    <location>
        <begin position="30"/>
        <end position="453"/>
    </location>
</feature>